<evidence type="ECO:0000256" key="9">
    <source>
        <dbReference type="ARBA" id="ARBA00040649"/>
    </source>
</evidence>
<dbReference type="InterPro" id="IPR052320">
    <property type="entry name" value="Cytochrome_b5_domain"/>
</dbReference>
<protein>
    <recommendedName>
        <fullName evidence="9">Cytochrome b5 domain-containing protein 1</fullName>
    </recommendedName>
</protein>
<dbReference type="InterPro" id="IPR036400">
    <property type="entry name" value="Cyt_B5-like_heme/steroid_sf"/>
</dbReference>
<dbReference type="Pfam" id="PF00173">
    <property type="entry name" value="Cyt-b5"/>
    <property type="match status" value="1"/>
</dbReference>
<evidence type="ECO:0000313" key="12">
    <source>
        <dbReference type="EMBL" id="BES92265.1"/>
    </source>
</evidence>
<keyword evidence="5" id="KW-0408">Iron</keyword>
<dbReference type="SMART" id="SM01117">
    <property type="entry name" value="Cyt-b5"/>
    <property type="match status" value="1"/>
</dbReference>
<reference evidence="12 13" key="1">
    <citation type="submission" date="2023-09" db="EMBL/GenBank/DDBJ databases">
        <title>Nesidiocoris tenuis whole genome shotgun sequence.</title>
        <authorList>
            <person name="Shibata T."/>
            <person name="Shimoda M."/>
            <person name="Kobayashi T."/>
            <person name="Uehara T."/>
        </authorList>
    </citation>
    <scope>NUCLEOTIDE SEQUENCE [LARGE SCALE GENOMIC DNA]</scope>
    <source>
        <strain evidence="12 13">Japan</strain>
    </source>
</reference>
<evidence type="ECO:0000256" key="6">
    <source>
        <dbReference type="ARBA" id="ARBA00023212"/>
    </source>
</evidence>
<proteinExistence type="inferred from homology"/>
<dbReference type="InterPro" id="IPR001199">
    <property type="entry name" value="Cyt_B5-like_heme/steroid-bd"/>
</dbReference>
<comment type="subcellular location">
    <subcellularLocation>
        <location evidence="1">Cytoplasm</location>
        <location evidence="1">Cytoskeleton</location>
        <location evidence="1">Cilium axoneme</location>
    </subcellularLocation>
</comment>
<evidence type="ECO:0000256" key="8">
    <source>
        <dbReference type="ARBA" id="ARBA00038168"/>
    </source>
</evidence>
<gene>
    <name evidence="12" type="ORF">NTJ_05075</name>
</gene>
<dbReference type="PROSITE" id="PS50255">
    <property type="entry name" value="CYTOCHROME_B5_2"/>
    <property type="match status" value="1"/>
</dbReference>
<evidence type="ECO:0000256" key="7">
    <source>
        <dbReference type="ARBA" id="ARBA00023273"/>
    </source>
</evidence>
<sequence length="234" mass="27069">MGNLPRQQETSVEIPAEYRKLKYIKPSEVVVHNQPWDCWISARGIVKDLTPLVEQYMGTDAVRPILAHAGKDISHWFDKDGDLQTFIHPVTGLRIPYLPHGCIPHVNYDNLPHAEWTIPISVPWWKDDSYNVARITSNVRPVRIFNVSAGLEIMLHVCEEETINQIKERYQIYNSNASRYTWKFEGAVLNMDETLTGNNIRDLREKFRSAGLSDYSYVPCLMLSYNDDFKSPDE</sequence>
<dbReference type="EMBL" id="AP028911">
    <property type="protein sequence ID" value="BES92265.1"/>
    <property type="molecule type" value="Genomic_DNA"/>
</dbReference>
<keyword evidence="2" id="KW-0963">Cytoplasm</keyword>
<organism evidence="12 13">
    <name type="scientific">Nesidiocoris tenuis</name>
    <dbReference type="NCBI Taxonomy" id="355587"/>
    <lineage>
        <taxon>Eukaryota</taxon>
        <taxon>Metazoa</taxon>
        <taxon>Ecdysozoa</taxon>
        <taxon>Arthropoda</taxon>
        <taxon>Hexapoda</taxon>
        <taxon>Insecta</taxon>
        <taxon>Pterygota</taxon>
        <taxon>Neoptera</taxon>
        <taxon>Paraneoptera</taxon>
        <taxon>Hemiptera</taxon>
        <taxon>Heteroptera</taxon>
        <taxon>Panheteroptera</taxon>
        <taxon>Cimicomorpha</taxon>
        <taxon>Miridae</taxon>
        <taxon>Dicyphina</taxon>
        <taxon>Nesidiocoris</taxon>
    </lineage>
</organism>
<dbReference type="Gene3D" id="3.10.120.10">
    <property type="entry name" value="Cytochrome b5-like heme/steroid binding domain"/>
    <property type="match status" value="1"/>
</dbReference>
<evidence type="ECO:0000256" key="2">
    <source>
        <dbReference type="ARBA" id="ARBA00022490"/>
    </source>
</evidence>
<accession>A0ABN7AMY9</accession>
<comment type="function">
    <text evidence="10">Radial spoke stalk protein that binds heme under oxidizing conditions. Required for the coordinated beating of multiple cilia maybe by functioning in a redox signaling pathway.</text>
</comment>
<evidence type="ECO:0000256" key="5">
    <source>
        <dbReference type="ARBA" id="ARBA00023004"/>
    </source>
</evidence>
<comment type="similarity">
    <text evidence="8">Belongs to the cytochrome b5 family.</text>
</comment>
<dbReference type="PANTHER" id="PTHR21281:SF0">
    <property type="entry name" value="CYTOCHROME B5 DOMAIN-CONTAINING PROTEIN 1"/>
    <property type="match status" value="1"/>
</dbReference>
<keyword evidence="3" id="KW-0349">Heme</keyword>
<keyword evidence="7" id="KW-0966">Cell projection</keyword>
<dbReference type="SUPFAM" id="SSF55856">
    <property type="entry name" value="Cytochrome b5-like heme/steroid binding domain"/>
    <property type="match status" value="1"/>
</dbReference>
<evidence type="ECO:0000256" key="4">
    <source>
        <dbReference type="ARBA" id="ARBA00022723"/>
    </source>
</evidence>
<evidence type="ECO:0000256" key="10">
    <source>
        <dbReference type="ARBA" id="ARBA00046139"/>
    </source>
</evidence>
<keyword evidence="4" id="KW-0479">Metal-binding</keyword>
<evidence type="ECO:0000259" key="11">
    <source>
        <dbReference type="PROSITE" id="PS50255"/>
    </source>
</evidence>
<keyword evidence="6" id="KW-0206">Cytoskeleton</keyword>
<keyword evidence="13" id="KW-1185">Reference proteome</keyword>
<dbReference type="PANTHER" id="PTHR21281">
    <property type="entry name" value="CYTOCHROME B5 DOMAIN-CONTAINING PROTEIN 1"/>
    <property type="match status" value="1"/>
</dbReference>
<feature type="domain" description="Cytochrome b5 heme-binding" evidence="11">
    <location>
        <begin position="21"/>
        <end position="89"/>
    </location>
</feature>
<evidence type="ECO:0000256" key="3">
    <source>
        <dbReference type="ARBA" id="ARBA00022617"/>
    </source>
</evidence>
<evidence type="ECO:0000313" key="13">
    <source>
        <dbReference type="Proteomes" id="UP001307889"/>
    </source>
</evidence>
<dbReference type="Proteomes" id="UP001307889">
    <property type="component" value="Chromosome 3"/>
</dbReference>
<name>A0ABN7AMY9_9HEMI</name>
<evidence type="ECO:0000256" key="1">
    <source>
        <dbReference type="ARBA" id="ARBA00004430"/>
    </source>
</evidence>